<evidence type="ECO:0000313" key="2">
    <source>
        <dbReference type="EMBL" id="QSZ31119.1"/>
    </source>
</evidence>
<keyword evidence="3" id="KW-1185">Reference proteome</keyword>
<sequence length="172" mass="19484">MEYRNYGVRSADDKLKYDVPASSILPARPGYNTQGKAVSIRVNQYKVLDAPRNDIYQYDILIGNGAEKMGLIKKVWESRPVKAELAKHGKVWLWDGNKIAWCANPLARSEVRIAVDLDLENGRDPNPDRVVYCIIKQTTVIRMAALHAYLNKEIEFDNSVLCAISKSSMHFS</sequence>
<dbReference type="AlphaFoldDB" id="A0A8A3P9P8"/>
<gene>
    <name evidence="2" type="ORF">DSL72_000682</name>
</gene>
<dbReference type="Proteomes" id="UP000672032">
    <property type="component" value="Chromosome 2"/>
</dbReference>
<evidence type="ECO:0000259" key="1">
    <source>
        <dbReference type="Pfam" id="PF16486"/>
    </source>
</evidence>
<organism evidence="2 3">
    <name type="scientific">Monilinia vaccinii-corymbosi</name>
    <dbReference type="NCBI Taxonomy" id="61207"/>
    <lineage>
        <taxon>Eukaryota</taxon>
        <taxon>Fungi</taxon>
        <taxon>Dikarya</taxon>
        <taxon>Ascomycota</taxon>
        <taxon>Pezizomycotina</taxon>
        <taxon>Leotiomycetes</taxon>
        <taxon>Helotiales</taxon>
        <taxon>Sclerotiniaceae</taxon>
        <taxon>Monilinia</taxon>
    </lineage>
</organism>
<dbReference type="Pfam" id="PF16486">
    <property type="entry name" value="ArgoN"/>
    <property type="match status" value="1"/>
</dbReference>
<dbReference type="EMBL" id="CP063406">
    <property type="protein sequence ID" value="QSZ31119.1"/>
    <property type="molecule type" value="Genomic_DNA"/>
</dbReference>
<dbReference type="OrthoDB" id="3560195at2759"/>
<protein>
    <recommendedName>
        <fullName evidence="1">Protein argonaute N-terminal domain-containing protein</fullName>
    </recommendedName>
</protein>
<proteinExistence type="predicted"/>
<name>A0A8A3P9P8_9HELO</name>
<accession>A0A8A3P9P8</accession>
<feature type="domain" description="Protein argonaute N-terminal" evidence="1">
    <location>
        <begin position="36"/>
        <end position="164"/>
    </location>
</feature>
<evidence type="ECO:0000313" key="3">
    <source>
        <dbReference type="Proteomes" id="UP000672032"/>
    </source>
</evidence>
<dbReference type="InterPro" id="IPR032474">
    <property type="entry name" value="Argonaute_N"/>
</dbReference>
<reference evidence="2" key="1">
    <citation type="submission" date="2020-10" db="EMBL/GenBank/DDBJ databases">
        <title>Genome Sequence of Monilinia vaccinii-corymbosi Sheds Light on Mummy Berry Disease Infection of Blueberry and Mating Type.</title>
        <authorList>
            <person name="Yow A.G."/>
            <person name="Zhang Y."/>
            <person name="Bansal K."/>
            <person name="Eacker S.M."/>
            <person name="Sullivan S."/>
            <person name="Liachko I."/>
            <person name="Cubeta M.A."/>
            <person name="Rollins J.A."/>
            <person name="Ashrafi H."/>
        </authorList>
    </citation>
    <scope>NUCLEOTIDE SEQUENCE</scope>
    <source>
        <strain evidence="2">RL-1</strain>
    </source>
</reference>